<feature type="domain" description="DHHA1" evidence="5">
    <location>
        <begin position="215"/>
        <end position="309"/>
    </location>
</feature>
<feature type="binding site" evidence="3">
    <location>
        <position position="526"/>
    </location>
    <ligand>
        <name>Mg(2+)</name>
        <dbReference type="ChEBI" id="CHEBI:18420"/>
        <label>1</label>
        <note>catalytic</note>
    </ligand>
</feature>
<dbReference type="GO" id="GO:0046872">
    <property type="term" value="F:metal ion binding"/>
    <property type="evidence" value="ECO:0007669"/>
    <property type="project" value="UniProtKB-KW"/>
</dbReference>
<dbReference type="InterPro" id="IPR003156">
    <property type="entry name" value="DHHA1_dom"/>
</dbReference>
<dbReference type="AlphaFoldDB" id="A0A9D9D8M6"/>
<evidence type="ECO:0000259" key="5">
    <source>
        <dbReference type="Pfam" id="PF02272"/>
    </source>
</evidence>
<feature type="binding site" evidence="3">
    <location>
        <position position="399"/>
    </location>
    <ligand>
        <name>Mg(2+)</name>
        <dbReference type="ChEBI" id="CHEBI:18420"/>
        <label>1</label>
        <note>catalytic</note>
    </ligand>
</feature>
<dbReference type="Pfam" id="PF02272">
    <property type="entry name" value="DHHA1"/>
    <property type="match status" value="1"/>
</dbReference>
<dbReference type="Pfam" id="PF00459">
    <property type="entry name" value="Inositol_P"/>
    <property type="match status" value="1"/>
</dbReference>
<keyword evidence="3" id="KW-0460">Magnesium</keyword>
<dbReference type="PANTHER" id="PTHR47618">
    <property type="entry name" value="BIFUNCTIONAL OLIGORIBONUCLEASE AND PAP PHOSPHATASE NRNA"/>
    <property type="match status" value="1"/>
</dbReference>
<dbReference type="EMBL" id="JADING010000014">
    <property type="protein sequence ID" value="MBO8413970.1"/>
    <property type="molecule type" value="Genomic_DNA"/>
</dbReference>
<dbReference type="CDD" id="cd01638">
    <property type="entry name" value="CysQ"/>
    <property type="match status" value="1"/>
</dbReference>
<dbReference type="Gene3D" id="3.30.540.10">
    <property type="entry name" value="Fructose-1,6-Bisphosphatase, subunit A, domain 1"/>
    <property type="match status" value="1"/>
</dbReference>
<evidence type="ECO:0000256" key="1">
    <source>
        <dbReference type="ARBA" id="ARBA00001033"/>
    </source>
</evidence>
<feature type="binding site" evidence="3">
    <location>
        <position position="402"/>
    </location>
    <ligand>
        <name>Mg(2+)</name>
        <dbReference type="ChEBI" id="CHEBI:18420"/>
        <label>1</label>
        <note>catalytic</note>
    </ligand>
</feature>
<evidence type="ECO:0000313" key="7">
    <source>
        <dbReference type="Proteomes" id="UP000823629"/>
    </source>
</evidence>
<dbReference type="GO" id="GO:0003676">
    <property type="term" value="F:nucleic acid binding"/>
    <property type="evidence" value="ECO:0007669"/>
    <property type="project" value="InterPro"/>
</dbReference>
<comment type="catalytic activity">
    <reaction evidence="1">
        <text>a myo-inositol phosphate + H2O = myo-inositol + phosphate</text>
        <dbReference type="Rhea" id="RHEA:24056"/>
        <dbReference type="ChEBI" id="CHEBI:15377"/>
        <dbReference type="ChEBI" id="CHEBI:17268"/>
        <dbReference type="ChEBI" id="CHEBI:43474"/>
        <dbReference type="ChEBI" id="CHEBI:84139"/>
        <dbReference type="EC" id="3.1.3.25"/>
    </reaction>
</comment>
<evidence type="ECO:0000256" key="2">
    <source>
        <dbReference type="ARBA" id="ARBA00013106"/>
    </source>
</evidence>
<comment type="cofactor">
    <cofactor evidence="3">
        <name>Mg(2+)</name>
        <dbReference type="ChEBI" id="CHEBI:18420"/>
    </cofactor>
</comment>
<dbReference type="SUPFAM" id="SSF64182">
    <property type="entry name" value="DHH phosphoesterases"/>
    <property type="match status" value="1"/>
</dbReference>
<keyword evidence="3" id="KW-0479">Metal-binding</keyword>
<dbReference type="InterPro" id="IPR000760">
    <property type="entry name" value="Inositol_monophosphatase-like"/>
</dbReference>
<dbReference type="InterPro" id="IPR020550">
    <property type="entry name" value="Inositol_monophosphatase_CS"/>
</dbReference>
<dbReference type="Pfam" id="PF01368">
    <property type="entry name" value="DHH"/>
    <property type="match status" value="1"/>
</dbReference>
<feature type="binding site" evidence="3">
    <location>
        <position position="381"/>
    </location>
    <ligand>
        <name>Mg(2+)</name>
        <dbReference type="ChEBI" id="CHEBI:18420"/>
        <label>1</label>
        <note>catalytic</note>
    </ligand>
</feature>
<dbReference type="Gene3D" id="3.40.190.80">
    <property type="match status" value="1"/>
</dbReference>
<evidence type="ECO:0000256" key="3">
    <source>
        <dbReference type="PIRSR" id="PIRSR600760-2"/>
    </source>
</evidence>
<evidence type="ECO:0000259" key="4">
    <source>
        <dbReference type="Pfam" id="PF01368"/>
    </source>
</evidence>
<dbReference type="SUPFAM" id="SSF56655">
    <property type="entry name" value="Carbohydrate phosphatase"/>
    <property type="match status" value="1"/>
</dbReference>
<dbReference type="Gene3D" id="3.10.310.30">
    <property type="match status" value="1"/>
</dbReference>
<sequence>MDKYAEFFKLVERYDSICIFGHVYPDGDCYGSSQGLKALLNYVYPQKKVYVIGTDFNKAPVDFPRADTVDDDVLKSSLYIAVDLPDLKRASDPRLYTLKPLGIIKIDHHVFKEDFHGLEIVEEDVSSCAEIIAKIFYTKLEKLPVLAASLLYLGFTTDTNRFLYASPSSSQIGSRLLKDGAMSDKIYSSIYTKSEKSLRLSGYILSSYKKTDMGVAYIFVDNKTCKKFGYDPHSVALFVNTLERVQSSRIWLIVAEKENGQAFCELRSLGNIDVQSIAKKFTGGGHLNASGCTLDSFSMAKDVVKECEKTLYASFEYGEYLQTMIELAKKASKEVLAYYNQGVKIEIKSDNSPVTSADLASNKIIINGLRQAYKDIPILSEEEKDSSSRLNSDMVFIVDPLDGTMDFIQHTNQFAINIALVKSHHPIVSVVAIPSTGKIYFAHVNRGAYVFSSKDMIKRLHVSFKCDKVKMYYSANHQNKKFLELVQTKPKLASIEYVGSSLKACQIAEGLAEVCYSIGRGTKEWDTCAPQLVVEEAGGLFLDNHLNPVSYNREDVYNNDGFTILNRKESALISIEELENIKNEK</sequence>
<feature type="domain" description="DDH" evidence="4">
    <location>
        <begin position="16"/>
        <end position="154"/>
    </location>
</feature>
<protein>
    <recommendedName>
        <fullName evidence="2">inositol-phosphate phosphatase</fullName>
        <ecNumber evidence="2">3.1.3.25</ecNumber>
    </recommendedName>
</protein>
<evidence type="ECO:0000313" key="6">
    <source>
        <dbReference type="EMBL" id="MBO8413970.1"/>
    </source>
</evidence>
<name>A0A9D9D8M6_9BACL</name>
<dbReference type="PANTHER" id="PTHR47618:SF1">
    <property type="entry name" value="BIFUNCTIONAL OLIGORIBONUCLEASE AND PAP PHOSPHATASE NRNA"/>
    <property type="match status" value="1"/>
</dbReference>
<dbReference type="GO" id="GO:0046854">
    <property type="term" value="P:phosphatidylinositol phosphate biosynthetic process"/>
    <property type="evidence" value="ECO:0007669"/>
    <property type="project" value="InterPro"/>
</dbReference>
<dbReference type="InterPro" id="IPR038763">
    <property type="entry name" value="DHH_sf"/>
</dbReference>
<dbReference type="PROSITE" id="PS00630">
    <property type="entry name" value="IMP_2"/>
    <property type="match status" value="1"/>
</dbReference>
<dbReference type="EC" id="3.1.3.25" evidence="2"/>
<dbReference type="InterPro" id="IPR051319">
    <property type="entry name" value="Oligoribo/pAp-PDE_c-di-AMP_PDE"/>
</dbReference>
<dbReference type="PRINTS" id="PR00377">
    <property type="entry name" value="IMPHPHTASES"/>
</dbReference>
<comment type="caution">
    <text evidence="6">The sequence shown here is derived from an EMBL/GenBank/DDBJ whole genome shotgun (WGS) entry which is preliminary data.</text>
</comment>
<accession>A0A9D9D8M6</accession>
<proteinExistence type="predicted"/>
<dbReference type="GO" id="GO:0052834">
    <property type="term" value="F:inositol monophosphate phosphatase activity"/>
    <property type="evidence" value="ECO:0007669"/>
    <property type="project" value="UniProtKB-EC"/>
</dbReference>
<gene>
    <name evidence="6" type="ORF">IAC78_00600</name>
</gene>
<dbReference type="Proteomes" id="UP000823629">
    <property type="component" value="Unassembled WGS sequence"/>
</dbReference>
<feature type="binding site" evidence="3">
    <location>
        <position position="401"/>
    </location>
    <ligand>
        <name>Mg(2+)</name>
        <dbReference type="ChEBI" id="CHEBI:18420"/>
        <label>1</label>
        <note>catalytic</note>
    </ligand>
</feature>
<reference evidence="6" key="1">
    <citation type="submission" date="2020-10" db="EMBL/GenBank/DDBJ databases">
        <authorList>
            <person name="Gilroy R."/>
        </authorList>
    </citation>
    <scope>NUCLEOTIDE SEQUENCE</scope>
    <source>
        <strain evidence="6">1748</strain>
    </source>
</reference>
<reference evidence="6" key="2">
    <citation type="journal article" date="2021" name="PeerJ">
        <title>Extensive microbial diversity within the chicken gut microbiome revealed by metagenomics and culture.</title>
        <authorList>
            <person name="Gilroy R."/>
            <person name="Ravi A."/>
            <person name="Getino M."/>
            <person name="Pursley I."/>
            <person name="Horton D.L."/>
            <person name="Alikhan N.F."/>
            <person name="Baker D."/>
            <person name="Gharbi K."/>
            <person name="Hall N."/>
            <person name="Watson M."/>
            <person name="Adriaenssens E.M."/>
            <person name="Foster-Nyarko E."/>
            <person name="Jarju S."/>
            <person name="Secka A."/>
            <person name="Antonio M."/>
            <person name="Oren A."/>
            <person name="Chaudhuri R.R."/>
            <person name="La Ragione R."/>
            <person name="Hildebrand F."/>
            <person name="Pallen M.J."/>
        </authorList>
    </citation>
    <scope>NUCLEOTIDE SEQUENCE</scope>
    <source>
        <strain evidence="6">1748</strain>
    </source>
</reference>
<dbReference type="Gene3D" id="3.90.1640.10">
    <property type="entry name" value="inorganic pyrophosphatase (n-terminal core)"/>
    <property type="match status" value="1"/>
</dbReference>
<dbReference type="InterPro" id="IPR001667">
    <property type="entry name" value="DDH_dom"/>
</dbReference>
<organism evidence="6 7">
    <name type="scientific">Candidatus Scatoplasma merdavium</name>
    <dbReference type="NCBI Taxonomy" id="2840932"/>
    <lineage>
        <taxon>Bacteria</taxon>
        <taxon>Bacillati</taxon>
        <taxon>Bacillota</taxon>
        <taxon>Bacilli</taxon>
        <taxon>Bacillales</taxon>
        <taxon>Candidatus Scatoplasma</taxon>
    </lineage>
</organism>